<gene>
    <name evidence="1" type="ORF">PPACK8108_LOCUS11014</name>
</gene>
<accession>A0AAV0B1B3</accession>
<comment type="caution">
    <text evidence="1">The sequence shown here is derived from an EMBL/GenBank/DDBJ whole genome shotgun (WGS) entry which is preliminary data.</text>
</comment>
<proteinExistence type="predicted"/>
<dbReference type="EMBL" id="CALTRL010002519">
    <property type="protein sequence ID" value="CAH7675930.1"/>
    <property type="molecule type" value="Genomic_DNA"/>
</dbReference>
<name>A0AAV0B1B3_PHAPC</name>
<dbReference type="Proteomes" id="UP001153365">
    <property type="component" value="Unassembled WGS sequence"/>
</dbReference>
<evidence type="ECO:0000313" key="1">
    <source>
        <dbReference type="EMBL" id="CAH7675930.1"/>
    </source>
</evidence>
<evidence type="ECO:0000313" key="2">
    <source>
        <dbReference type="Proteomes" id="UP001153365"/>
    </source>
</evidence>
<sequence length="66" mass="7578">MSYFTKVKRLYGNLYYGGYYHQYDNQSPYYGYGQPDYVTGHAEGSGSILMKSTHQEAPLKAYTCKS</sequence>
<keyword evidence="2" id="KW-1185">Reference proteome</keyword>
<organism evidence="1 2">
    <name type="scientific">Phakopsora pachyrhizi</name>
    <name type="common">Asian soybean rust disease fungus</name>
    <dbReference type="NCBI Taxonomy" id="170000"/>
    <lineage>
        <taxon>Eukaryota</taxon>
        <taxon>Fungi</taxon>
        <taxon>Dikarya</taxon>
        <taxon>Basidiomycota</taxon>
        <taxon>Pucciniomycotina</taxon>
        <taxon>Pucciniomycetes</taxon>
        <taxon>Pucciniales</taxon>
        <taxon>Phakopsoraceae</taxon>
        <taxon>Phakopsora</taxon>
    </lineage>
</organism>
<dbReference type="AlphaFoldDB" id="A0AAV0B1B3"/>
<reference evidence="1" key="1">
    <citation type="submission" date="2022-06" db="EMBL/GenBank/DDBJ databases">
        <authorList>
            <consortium name="SYNGENTA / RWTH Aachen University"/>
        </authorList>
    </citation>
    <scope>NUCLEOTIDE SEQUENCE</scope>
</reference>
<protein>
    <submittedName>
        <fullName evidence="1">Uncharacterized protein</fullName>
    </submittedName>
</protein>